<dbReference type="EMBL" id="SDMP01000009">
    <property type="protein sequence ID" value="RYR40284.1"/>
    <property type="molecule type" value="Genomic_DNA"/>
</dbReference>
<dbReference type="Proteomes" id="UP000289738">
    <property type="component" value="Chromosome A09"/>
</dbReference>
<organism evidence="2 3">
    <name type="scientific">Arachis hypogaea</name>
    <name type="common">Peanut</name>
    <dbReference type="NCBI Taxonomy" id="3818"/>
    <lineage>
        <taxon>Eukaryota</taxon>
        <taxon>Viridiplantae</taxon>
        <taxon>Streptophyta</taxon>
        <taxon>Embryophyta</taxon>
        <taxon>Tracheophyta</taxon>
        <taxon>Spermatophyta</taxon>
        <taxon>Magnoliopsida</taxon>
        <taxon>eudicotyledons</taxon>
        <taxon>Gunneridae</taxon>
        <taxon>Pentapetalae</taxon>
        <taxon>rosids</taxon>
        <taxon>fabids</taxon>
        <taxon>Fabales</taxon>
        <taxon>Fabaceae</taxon>
        <taxon>Papilionoideae</taxon>
        <taxon>50 kb inversion clade</taxon>
        <taxon>dalbergioids sensu lato</taxon>
        <taxon>Dalbergieae</taxon>
        <taxon>Pterocarpus clade</taxon>
        <taxon>Arachis</taxon>
    </lineage>
</organism>
<evidence type="ECO:0000313" key="3">
    <source>
        <dbReference type="Proteomes" id="UP000289738"/>
    </source>
</evidence>
<feature type="region of interest" description="Disordered" evidence="1">
    <location>
        <begin position="82"/>
        <end position="107"/>
    </location>
</feature>
<feature type="region of interest" description="Disordered" evidence="1">
    <location>
        <begin position="197"/>
        <end position="226"/>
    </location>
</feature>
<dbReference type="AlphaFoldDB" id="A0A445BNN1"/>
<protein>
    <submittedName>
        <fullName evidence="2">Uncharacterized protein</fullName>
    </submittedName>
</protein>
<name>A0A445BNN1_ARAHY</name>
<dbReference type="STRING" id="3818.A0A445BNN1"/>
<accession>A0A445BNN1</accession>
<evidence type="ECO:0000256" key="1">
    <source>
        <dbReference type="SAM" id="MobiDB-lite"/>
    </source>
</evidence>
<keyword evidence="3" id="KW-1185">Reference proteome</keyword>
<evidence type="ECO:0000313" key="2">
    <source>
        <dbReference type="EMBL" id="RYR40284.1"/>
    </source>
</evidence>
<gene>
    <name evidence="2" type="ORF">Ahy_A09g046009</name>
</gene>
<comment type="caution">
    <text evidence="2">The sequence shown here is derived from an EMBL/GenBank/DDBJ whole genome shotgun (WGS) entry which is preliminary data.</text>
</comment>
<feature type="compositionally biased region" description="Basic and acidic residues" evidence="1">
    <location>
        <begin position="197"/>
        <end position="207"/>
    </location>
</feature>
<reference evidence="2 3" key="1">
    <citation type="submission" date="2019-01" db="EMBL/GenBank/DDBJ databases">
        <title>Sequencing of cultivated peanut Arachis hypogaea provides insights into genome evolution and oil improvement.</title>
        <authorList>
            <person name="Chen X."/>
        </authorList>
    </citation>
    <scope>NUCLEOTIDE SEQUENCE [LARGE SCALE GENOMIC DNA]</scope>
    <source>
        <strain evidence="3">cv. Fuhuasheng</strain>
        <tissue evidence="2">Leaves</tissue>
    </source>
</reference>
<sequence length="226" mass="24831">MSPPPKVVEQGLYAIKGYLCQKMNSSSSSLSHESPSTKKKPWVEMLVKYGTFNGGETRSSGIFPSSLVKGHHGGAAMAHFWDGQGRHNKREVDTNKRKQPKKYPIGGVSQAGQVACNMPMQSKAKNLACNTPTQGRDTPDHDSRRPTRLHAWRFTCQLFGISHAQQIHSQNRRELGCQKFPRGGDRSEWGTMVENFFRGDGDGERNSPETGAGTQAGIPAPSPIIL</sequence>
<proteinExistence type="predicted"/>